<dbReference type="Proteomes" id="UP000486903">
    <property type="component" value="Unassembled WGS sequence"/>
</dbReference>
<dbReference type="InterPro" id="IPR043711">
    <property type="entry name" value="DUF5651"/>
</dbReference>
<sequence>MKDYLNNSEVKEFVILSQVRNLVKHFVDGNVMSKEEKTNLKKGSTYIKNTLVSTIQRLGEEQAKKFVRLNQSSRVIVISDSELEVLKKRKSAELNAAYEDSKEYYDLVELTMDINCKNCTNSCHNCDLCKHFDKNEVIPFNEEVDQGNCKYAYRESEINGNKKC</sequence>
<dbReference type="RefSeq" id="WP_003371090.1">
    <property type="nucleotide sequence ID" value="NZ_JACBBA010000010.1"/>
</dbReference>
<proteinExistence type="predicted"/>
<reference evidence="1 2" key="1">
    <citation type="submission" date="2019-04" db="EMBL/GenBank/DDBJ databases">
        <title>Genome sequencing of Clostridium botulinum Groups I-IV and Clostridium butyricum.</title>
        <authorList>
            <person name="Brunt J."/>
            <person name="Van Vliet A.H.M."/>
            <person name="Stringer S.C."/>
            <person name="Carter A.T."/>
            <person name="Peck M.W."/>
        </authorList>
    </citation>
    <scope>NUCLEOTIDE SEQUENCE [LARGE SCALE GENOMIC DNA]</scope>
    <source>
        <strain evidence="1 2">BL81</strain>
    </source>
</reference>
<evidence type="ECO:0000313" key="1">
    <source>
        <dbReference type="EMBL" id="NFV27970.1"/>
    </source>
</evidence>
<dbReference type="Pfam" id="PF18892">
    <property type="entry name" value="DUF5651"/>
    <property type="match status" value="1"/>
</dbReference>
<evidence type="ECO:0000313" key="2">
    <source>
        <dbReference type="Proteomes" id="UP000486903"/>
    </source>
</evidence>
<gene>
    <name evidence="1" type="ORF">FDG31_17890</name>
</gene>
<organism evidence="1 2">
    <name type="scientific">Clostridium botulinum</name>
    <dbReference type="NCBI Taxonomy" id="1491"/>
    <lineage>
        <taxon>Bacteria</taxon>
        <taxon>Bacillati</taxon>
        <taxon>Bacillota</taxon>
        <taxon>Clostridia</taxon>
        <taxon>Eubacteriales</taxon>
        <taxon>Clostridiaceae</taxon>
        <taxon>Clostridium</taxon>
    </lineage>
</organism>
<comment type="caution">
    <text evidence="1">The sequence shown here is derived from an EMBL/GenBank/DDBJ whole genome shotgun (WGS) entry which is preliminary data.</text>
</comment>
<accession>A0A6B4JS98</accession>
<name>A0A6B4JS98_CLOBO</name>
<protein>
    <submittedName>
        <fullName evidence="1">Uncharacterized protein</fullName>
    </submittedName>
</protein>
<dbReference type="AlphaFoldDB" id="A0A6B4JS98"/>
<dbReference type="EMBL" id="SXFB01000026">
    <property type="protein sequence ID" value="NFV27970.1"/>
    <property type="molecule type" value="Genomic_DNA"/>
</dbReference>